<dbReference type="EMBL" id="GBHO01040319">
    <property type="protein sequence ID" value="JAG03285.1"/>
    <property type="molecule type" value="Transcribed_RNA"/>
</dbReference>
<reference evidence="8" key="1">
    <citation type="journal article" date="2014" name="PLoS ONE">
        <title>Transcriptome-Based Identification of ABC Transporters in the Western Tarnished Plant Bug Lygus hesperus.</title>
        <authorList>
            <person name="Hull J.J."/>
            <person name="Chaney K."/>
            <person name="Geib S.M."/>
            <person name="Fabrick J.A."/>
            <person name="Brent C.S."/>
            <person name="Walsh D."/>
            <person name="Lavine L.C."/>
        </authorList>
    </citation>
    <scope>NUCLEOTIDE SEQUENCE</scope>
</reference>
<evidence type="ECO:0000313" key="9">
    <source>
        <dbReference type="EMBL" id="JAG03287.1"/>
    </source>
</evidence>
<keyword evidence="5 6" id="KW-0472">Membrane</keyword>
<dbReference type="InterPro" id="IPR018614">
    <property type="entry name" value="KRTCAP2"/>
</dbReference>
<evidence type="ECO:0000313" key="16">
    <source>
        <dbReference type="EMBL" id="JAG32926.1"/>
    </source>
</evidence>
<organism evidence="8">
    <name type="scientific">Lygus hesperus</name>
    <name type="common">Western plant bug</name>
    <dbReference type="NCBI Taxonomy" id="30085"/>
    <lineage>
        <taxon>Eukaryota</taxon>
        <taxon>Metazoa</taxon>
        <taxon>Ecdysozoa</taxon>
        <taxon>Arthropoda</taxon>
        <taxon>Hexapoda</taxon>
        <taxon>Insecta</taxon>
        <taxon>Pterygota</taxon>
        <taxon>Neoptera</taxon>
        <taxon>Paraneoptera</taxon>
        <taxon>Hemiptera</taxon>
        <taxon>Heteroptera</taxon>
        <taxon>Panheteroptera</taxon>
        <taxon>Cimicomorpha</taxon>
        <taxon>Miridae</taxon>
        <taxon>Mirini</taxon>
        <taxon>Lygus</taxon>
    </lineage>
</organism>
<dbReference type="EMBL" id="GBHO01027448">
    <property type="protein sequence ID" value="JAG16156.1"/>
    <property type="molecule type" value="Transcribed_RNA"/>
</dbReference>
<dbReference type="Pfam" id="PF09775">
    <property type="entry name" value="Keratin_assoc"/>
    <property type="match status" value="1"/>
</dbReference>
<dbReference type="EMBL" id="GBHO01010673">
    <property type="protein sequence ID" value="JAG32931.1"/>
    <property type="molecule type" value="Transcribed_RNA"/>
</dbReference>
<sequence>MGALKVETSFLLSTMLSILVFCIMQIQRQWFSSSQLHTILGGYLGSLLFTLLLTAIGNVESLVFGPRFHTKLFPEVIICFGLSMIASGMVHRVCTTTCCLFSLIALYYISKVSKQAFPTVAPPVTAVTKKKK</sequence>
<dbReference type="AlphaFoldDB" id="A0A0A9W790"/>
<dbReference type="EMBL" id="GBHO01027450">
    <property type="protein sequence ID" value="JAG16154.1"/>
    <property type="molecule type" value="Transcribed_RNA"/>
</dbReference>
<accession>A0A0A9W790</accession>
<dbReference type="EMBL" id="GBHO01040318">
    <property type="protein sequence ID" value="JAG03286.1"/>
    <property type="molecule type" value="Transcribed_RNA"/>
</dbReference>
<dbReference type="GO" id="GO:0016020">
    <property type="term" value="C:membrane"/>
    <property type="evidence" value="ECO:0007669"/>
    <property type="project" value="UniProtKB-SubCell"/>
</dbReference>
<comment type="similarity">
    <text evidence="2">Belongs to the KRTCAP2 family.</text>
</comment>
<evidence type="ECO:0000313" key="13">
    <source>
        <dbReference type="EMBL" id="JAG16155.1"/>
    </source>
</evidence>
<evidence type="ECO:0000313" key="10">
    <source>
        <dbReference type="EMBL" id="JAG16151.1"/>
    </source>
</evidence>
<dbReference type="EMBL" id="GBHO01010678">
    <property type="protein sequence ID" value="JAG32926.1"/>
    <property type="molecule type" value="Transcribed_RNA"/>
</dbReference>
<dbReference type="EMBL" id="GBHO01010675">
    <property type="protein sequence ID" value="JAG32929.1"/>
    <property type="molecule type" value="Transcribed_RNA"/>
</dbReference>
<evidence type="ECO:0000313" key="12">
    <source>
        <dbReference type="EMBL" id="JAG16154.1"/>
    </source>
</evidence>
<dbReference type="EMBL" id="GBHO01027451">
    <property type="protein sequence ID" value="JAG16153.1"/>
    <property type="molecule type" value="Transcribed_RNA"/>
</dbReference>
<name>A0A0A9W790_LYGHE</name>
<evidence type="ECO:0000256" key="5">
    <source>
        <dbReference type="ARBA" id="ARBA00023136"/>
    </source>
</evidence>
<evidence type="ECO:0000256" key="2">
    <source>
        <dbReference type="ARBA" id="ARBA00007279"/>
    </source>
</evidence>
<protein>
    <submittedName>
        <fullName evidence="8">Uncharacterized protein</fullName>
    </submittedName>
</protein>
<evidence type="ECO:0000256" key="4">
    <source>
        <dbReference type="ARBA" id="ARBA00022989"/>
    </source>
</evidence>
<dbReference type="EMBL" id="GBHO01027449">
    <property type="protein sequence ID" value="JAG16155.1"/>
    <property type="molecule type" value="Transcribed_RNA"/>
</dbReference>
<evidence type="ECO:0000256" key="1">
    <source>
        <dbReference type="ARBA" id="ARBA00004141"/>
    </source>
</evidence>
<dbReference type="EMBL" id="GBHO01010680">
    <property type="protein sequence ID" value="JAG32924.1"/>
    <property type="molecule type" value="Transcribed_RNA"/>
</dbReference>
<comment type="subcellular location">
    <subcellularLocation>
        <location evidence="1">Membrane</location>
        <topology evidence="1">Multi-pass membrane protein</topology>
    </subcellularLocation>
</comment>
<dbReference type="EMBL" id="GBHO01040317">
    <property type="protein sequence ID" value="JAG03287.1"/>
    <property type="molecule type" value="Transcribed_RNA"/>
</dbReference>
<feature type="transmembrane region" description="Helical" evidence="6">
    <location>
        <begin position="36"/>
        <end position="56"/>
    </location>
</feature>
<evidence type="ECO:0000313" key="14">
    <source>
        <dbReference type="EMBL" id="JAG16156.1"/>
    </source>
</evidence>
<evidence type="ECO:0000313" key="15">
    <source>
        <dbReference type="EMBL" id="JAG32924.1"/>
    </source>
</evidence>
<proteinExistence type="inferred from homology"/>
<feature type="transmembrane region" description="Helical" evidence="6">
    <location>
        <begin position="76"/>
        <end position="109"/>
    </location>
</feature>
<reference evidence="8" key="2">
    <citation type="submission" date="2014-07" db="EMBL/GenBank/DDBJ databases">
        <authorList>
            <person name="Hull J."/>
        </authorList>
    </citation>
    <scope>NUCLEOTIDE SEQUENCE</scope>
</reference>
<evidence type="ECO:0000313" key="18">
    <source>
        <dbReference type="EMBL" id="JAG32931.1"/>
    </source>
</evidence>
<evidence type="ECO:0000313" key="8">
    <source>
        <dbReference type="EMBL" id="JAG03286.1"/>
    </source>
</evidence>
<dbReference type="PANTHER" id="PTHR32001">
    <property type="entry name" value="KERATINOCYTE-ASSOCIATED PROTEIN 2"/>
    <property type="match status" value="1"/>
</dbReference>
<keyword evidence="3 6" id="KW-0812">Transmembrane</keyword>
<feature type="transmembrane region" description="Helical" evidence="6">
    <location>
        <begin position="6"/>
        <end position="24"/>
    </location>
</feature>
<dbReference type="PANTHER" id="PTHR32001:SF1">
    <property type="entry name" value="KERATINOCYTE-ASSOCIATED PROTEIN 2"/>
    <property type="match status" value="1"/>
</dbReference>
<evidence type="ECO:0000256" key="6">
    <source>
        <dbReference type="SAM" id="Phobius"/>
    </source>
</evidence>
<evidence type="ECO:0000256" key="3">
    <source>
        <dbReference type="ARBA" id="ARBA00022692"/>
    </source>
</evidence>
<evidence type="ECO:0000313" key="17">
    <source>
        <dbReference type="EMBL" id="JAG32929.1"/>
    </source>
</evidence>
<evidence type="ECO:0000313" key="11">
    <source>
        <dbReference type="EMBL" id="JAG16153.1"/>
    </source>
</evidence>
<gene>
    <name evidence="7" type="ORF">CM83_68456</name>
    <name evidence="8" type="ORF">CM83_68457</name>
    <name evidence="9" type="ORF">CM83_68458</name>
    <name evidence="17" type="ORF">CM83_68459</name>
    <name evidence="16" type="ORF">CM83_68462</name>
    <name evidence="15" type="ORF">CM83_68463</name>
    <name evidence="18" type="ORF">CM83_68464</name>
    <name evidence="11" type="ORF">CM83_68465</name>
    <name evidence="10" type="ORF">CM83_68466</name>
    <name evidence="13" type="ORF">CM83_68467</name>
    <name evidence="14" type="ORF">CM83_68468</name>
    <name evidence="12" type="ORF">CM83_68469</name>
</gene>
<keyword evidence="4 6" id="KW-1133">Transmembrane helix</keyword>
<evidence type="ECO:0000313" key="7">
    <source>
        <dbReference type="EMBL" id="JAG03285.1"/>
    </source>
</evidence>
<dbReference type="EMBL" id="GBHO01027453">
    <property type="protein sequence ID" value="JAG16151.1"/>
    <property type="molecule type" value="Transcribed_RNA"/>
</dbReference>